<reference evidence="2" key="1">
    <citation type="journal article" date="2020" name="New Phytol.">
        <title>Comparative genomics reveals dynamic genome evolution in host specialist ectomycorrhizal fungi.</title>
        <authorList>
            <person name="Lofgren L.A."/>
            <person name="Nguyen N.H."/>
            <person name="Vilgalys R."/>
            <person name="Ruytinx J."/>
            <person name="Liao H.L."/>
            <person name="Branco S."/>
            <person name="Kuo A."/>
            <person name="LaButti K."/>
            <person name="Lipzen A."/>
            <person name="Andreopoulos W."/>
            <person name="Pangilinan J."/>
            <person name="Riley R."/>
            <person name="Hundley H."/>
            <person name="Na H."/>
            <person name="Barry K."/>
            <person name="Grigoriev I.V."/>
            <person name="Stajich J.E."/>
            <person name="Kennedy P.G."/>
        </authorList>
    </citation>
    <scope>NUCLEOTIDE SEQUENCE</scope>
    <source>
        <strain evidence="2">FC203</strain>
    </source>
</reference>
<evidence type="ECO:0000259" key="1">
    <source>
        <dbReference type="Pfam" id="PF20149"/>
    </source>
</evidence>
<sequence>PLDKTLDNAMVLPKIKKNSDGSRHRMKASDFDDVSKEIFVTATSIFRCLIVSQAPFPENVAVETQLAKAAWHEACQLKGINVKLTSSGVKMLLTCTSQVRGELKMKMRSLTASFFGFWMSNSNNVIRQNRDLAESLKDSSVFAFKDWESKKGIYKTELLQLGINVMWFANRHDEGVIHHKYFNPMPIEVIALVLTTIKCCIDEWLQGLKEDIKFTSATYGTVYHGHFGLLQRFDERTAPYKLLDKICVNLHNTARYVEQCSFSK</sequence>
<dbReference type="GeneID" id="64670144"/>
<protein>
    <recommendedName>
        <fullName evidence="1">DUF6532 domain-containing protein</fullName>
    </recommendedName>
</protein>
<proteinExistence type="predicted"/>
<dbReference type="Pfam" id="PF20149">
    <property type="entry name" value="DUF6532"/>
    <property type="match status" value="1"/>
</dbReference>
<keyword evidence="3" id="KW-1185">Reference proteome</keyword>
<dbReference type="AlphaFoldDB" id="A0AAD4DUY4"/>
<evidence type="ECO:0000313" key="3">
    <source>
        <dbReference type="Proteomes" id="UP001195769"/>
    </source>
</evidence>
<organism evidence="2 3">
    <name type="scientific">Suillus fuscotomentosus</name>
    <dbReference type="NCBI Taxonomy" id="1912939"/>
    <lineage>
        <taxon>Eukaryota</taxon>
        <taxon>Fungi</taxon>
        <taxon>Dikarya</taxon>
        <taxon>Basidiomycota</taxon>
        <taxon>Agaricomycotina</taxon>
        <taxon>Agaricomycetes</taxon>
        <taxon>Agaricomycetidae</taxon>
        <taxon>Boletales</taxon>
        <taxon>Suillineae</taxon>
        <taxon>Suillaceae</taxon>
        <taxon>Suillus</taxon>
    </lineage>
</organism>
<evidence type="ECO:0000313" key="2">
    <source>
        <dbReference type="EMBL" id="KAG1894286.1"/>
    </source>
</evidence>
<accession>A0AAD4DUY4</accession>
<feature type="non-terminal residue" evidence="2">
    <location>
        <position position="1"/>
    </location>
</feature>
<comment type="caution">
    <text evidence="2">The sequence shown here is derived from an EMBL/GenBank/DDBJ whole genome shotgun (WGS) entry which is preliminary data.</text>
</comment>
<name>A0AAD4DUY4_9AGAM</name>
<gene>
    <name evidence="2" type="ORF">F5891DRAFT_961815</name>
</gene>
<dbReference type="Proteomes" id="UP001195769">
    <property type="component" value="Unassembled WGS sequence"/>
</dbReference>
<dbReference type="RefSeq" id="XP_041219862.1">
    <property type="nucleotide sequence ID" value="XM_041375846.1"/>
</dbReference>
<dbReference type="EMBL" id="JABBWK010000082">
    <property type="protein sequence ID" value="KAG1894286.1"/>
    <property type="molecule type" value="Genomic_DNA"/>
</dbReference>
<feature type="domain" description="DUF6532" evidence="1">
    <location>
        <begin position="42"/>
        <end position="233"/>
    </location>
</feature>
<dbReference type="InterPro" id="IPR045341">
    <property type="entry name" value="DUF6532"/>
</dbReference>